<evidence type="ECO:0000259" key="4">
    <source>
        <dbReference type="Pfam" id="PF01979"/>
    </source>
</evidence>
<keyword evidence="3" id="KW-0862">Zinc</keyword>
<feature type="domain" description="Amidohydrolase-related" evidence="4">
    <location>
        <begin position="63"/>
        <end position="410"/>
    </location>
</feature>
<dbReference type="HAMAP" id="MF_01281">
    <property type="entry name" value="MTA_SAH_deamin"/>
    <property type="match status" value="1"/>
</dbReference>
<dbReference type="PANTHER" id="PTHR43794">
    <property type="entry name" value="AMINOHYDROLASE SSNA-RELATED"/>
    <property type="match status" value="1"/>
</dbReference>
<evidence type="ECO:0000256" key="3">
    <source>
        <dbReference type="ARBA" id="ARBA00022833"/>
    </source>
</evidence>
<dbReference type="GO" id="GO:0046872">
    <property type="term" value="F:metal ion binding"/>
    <property type="evidence" value="ECO:0007669"/>
    <property type="project" value="UniProtKB-KW"/>
</dbReference>
<dbReference type="InterPro" id="IPR032466">
    <property type="entry name" value="Metal_Hydrolase"/>
</dbReference>
<dbReference type="InterPro" id="IPR050287">
    <property type="entry name" value="MTA/SAH_deaminase"/>
</dbReference>
<dbReference type="Gene3D" id="2.30.40.10">
    <property type="entry name" value="Urease, subunit C, domain 1"/>
    <property type="match status" value="1"/>
</dbReference>
<accession>A0A0W8EAN6</accession>
<reference evidence="5" key="1">
    <citation type="journal article" date="2015" name="Proc. Natl. Acad. Sci. U.S.A.">
        <title>Networks of energetic and metabolic interactions define dynamics in microbial communities.</title>
        <authorList>
            <person name="Embree M."/>
            <person name="Liu J.K."/>
            <person name="Al-Bassam M.M."/>
            <person name="Zengler K."/>
        </authorList>
    </citation>
    <scope>NUCLEOTIDE SEQUENCE</scope>
</reference>
<dbReference type="InterPro" id="IPR011059">
    <property type="entry name" value="Metal-dep_hydrolase_composite"/>
</dbReference>
<keyword evidence="2 5" id="KW-0378">Hydrolase</keyword>
<dbReference type="EMBL" id="LNQE01001777">
    <property type="protein sequence ID" value="KUG05716.1"/>
    <property type="molecule type" value="Genomic_DNA"/>
</dbReference>
<protein>
    <submittedName>
        <fullName evidence="5">S-adenosylhomocysteine deaminase</fullName>
        <ecNumber evidence="5">3.5.4.28</ecNumber>
    </submittedName>
</protein>
<keyword evidence="1" id="KW-0479">Metal-binding</keyword>
<evidence type="ECO:0000256" key="2">
    <source>
        <dbReference type="ARBA" id="ARBA00022801"/>
    </source>
</evidence>
<evidence type="ECO:0000313" key="5">
    <source>
        <dbReference type="EMBL" id="KUG05716.1"/>
    </source>
</evidence>
<name>A0A0W8EAN6_9ZZZZ</name>
<proteinExistence type="inferred from homology"/>
<evidence type="ECO:0000256" key="1">
    <source>
        <dbReference type="ARBA" id="ARBA00022723"/>
    </source>
</evidence>
<dbReference type="AlphaFoldDB" id="A0A0W8EAN6"/>
<gene>
    <name evidence="5" type="ORF">ASZ90_016849</name>
</gene>
<comment type="caution">
    <text evidence="5">The sequence shown here is derived from an EMBL/GenBank/DDBJ whole genome shotgun (WGS) entry which is preliminary data.</text>
</comment>
<dbReference type="PANTHER" id="PTHR43794:SF11">
    <property type="entry name" value="AMIDOHYDROLASE-RELATED DOMAIN-CONTAINING PROTEIN"/>
    <property type="match status" value="1"/>
</dbReference>
<dbReference type="GO" id="GO:0050270">
    <property type="term" value="F:S-adenosylhomocysteine deaminase activity"/>
    <property type="evidence" value="ECO:0007669"/>
    <property type="project" value="UniProtKB-EC"/>
</dbReference>
<dbReference type="InterPro" id="IPR023512">
    <property type="entry name" value="Deaminase_MtaD/DadD"/>
</dbReference>
<dbReference type="InterPro" id="IPR006680">
    <property type="entry name" value="Amidohydro-rel"/>
</dbReference>
<dbReference type="Pfam" id="PF01979">
    <property type="entry name" value="Amidohydro_1"/>
    <property type="match status" value="1"/>
</dbReference>
<dbReference type="Gene3D" id="3.20.20.140">
    <property type="entry name" value="Metal-dependent hydrolases"/>
    <property type="match status" value="1"/>
</dbReference>
<dbReference type="SUPFAM" id="SSF51338">
    <property type="entry name" value="Composite domain of metallo-dependent hydrolases"/>
    <property type="match status" value="2"/>
</dbReference>
<dbReference type="FunFam" id="3.20.20.140:FF:000014">
    <property type="entry name" value="5-methylthioadenosine/S-adenosylhomocysteine deaminase"/>
    <property type="match status" value="1"/>
</dbReference>
<organism evidence="5">
    <name type="scientific">hydrocarbon metagenome</name>
    <dbReference type="NCBI Taxonomy" id="938273"/>
    <lineage>
        <taxon>unclassified sequences</taxon>
        <taxon>metagenomes</taxon>
        <taxon>ecological metagenomes</taxon>
    </lineage>
</organism>
<sequence>MTRHQPENFPEHQGSILIEGVHTEQGRIDIAISAEGTIEAAGPGAGSDFRGGAEYRIDGTGCIALPGLINCHTHAAMSLLRGYADDMPLQAWLGEKIWPLEARLTGSDVYWGTRLACLEMIRTGTTAFQDMYFFMEEAARAAGDAGVRAVLAYGFIDLFNDERREQEIRATRRFVSHVRDLKNPLITAAVGPHAVYTVSPEGLRWLAEYSGEEEIGIHVHLSETEQEVADAVKAWGKRPPEILDTCGILTPRTVAAHCCWLDRGECTLLAGRGVSVAYNPASNMKLAVNRAMPYPWLREAGVNISLGSDGCSSNNNLDLFEEMKIGALLQKFAWNSPTLLPAGEMLAIATSGGARALGLGTGTIAPGAPADLILVDRHAVCTTPLHSISSNMVYSCSGAAVLTTICNGRVLMLDRYIPGEEEVLAGASAAAADLVRRAGSA</sequence>
<dbReference type="EC" id="3.5.4.28" evidence="5"/>
<dbReference type="SUPFAM" id="SSF51556">
    <property type="entry name" value="Metallo-dependent hydrolases"/>
    <property type="match status" value="1"/>
</dbReference>
<dbReference type="CDD" id="cd01298">
    <property type="entry name" value="ATZ_TRZ_like"/>
    <property type="match status" value="1"/>
</dbReference>